<dbReference type="EMBL" id="JAUPFM010000005">
    <property type="protein sequence ID" value="KAK2850773.1"/>
    <property type="molecule type" value="Genomic_DNA"/>
</dbReference>
<accession>A0AA88N401</accession>
<feature type="transmembrane region" description="Helical" evidence="5">
    <location>
        <begin position="264"/>
        <end position="287"/>
    </location>
</feature>
<evidence type="ECO:0000259" key="7">
    <source>
        <dbReference type="SMART" id="SM00409"/>
    </source>
</evidence>
<sequence length="422" mass="46143">MKVVHALVCCFLLSLQDGNFNLVDAQTFTRIKGGEITVTCRFRYSGTRKLFCKDPCNENILIETTHASAQSGRYSISYAKGDSVSVSITQLTKVDTGQYKCVLDKSSILFGIIVVDALLGGNHDSSEDQRLYSRAGENLTVACYFTHTGRGKLLCKDPCEQNVLAETDGDTDRRGRHSIRYVKTQSKTAFVHVTITQLEDSDSGWYWCGLDSTHRGFEIVITGAPSKPTQSFTSSGGSTPSYGLPKLTDQSGEQQTETNRRDDAALYIGLAVVLTVLLLSVLLLMVVRKRSSKPKGDSTEHPHNQAESSEREYASIPEPNQVYEEIRGENIQSRAPPAEISAVYPHVKYGKPNGAEDNDAHSCGSAATSQHKDEDEMSKLTYCEVDFSNRTTSSNGVPRGGVNEVIYSVPRLAAGVTGLTLE</sequence>
<evidence type="ECO:0000256" key="6">
    <source>
        <dbReference type="SAM" id="SignalP"/>
    </source>
</evidence>
<evidence type="ECO:0000256" key="5">
    <source>
        <dbReference type="SAM" id="Phobius"/>
    </source>
</evidence>
<dbReference type="PANTHER" id="PTHR11860">
    <property type="entry name" value="POLYMERIC-IMMUNOGLOBULIN RECEPTOR"/>
    <property type="match status" value="1"/>
</dbReference>
<proteinExistence type="predicted"/>
<organism evidence="8 9">
    <name type="scientific">Channa striata</name>
    <name type="common">Snakehead murrel</name>
    <name type="synonym">Ophicephalus striatus</name>
    <dbReference type="NCBI Taxonomy" id="64152"/>
    <lineage>
        <taxon>Eukaryota</taxon>
        <taxon>Metazoa</taxon>
        <taxon>Chordata</taxon>
        <taxon>Craniata</taxon>
        <taxon>Vertebrata</taxon>
        <taxon>Euteleostomi</taxon>
        <taxon>Actinopterygii</taxon>
        <taxon>Neopterygii</taxon>
        <taxon>Teleostei</taxon>
        <taxon>Neoteleostei</taxon>
        <taxon>Acanthomorphata</taxon>
        <taxon>Anabantaria</taxon>
        <taxon>Anabantiformes</taxon>
        <taxon>Channoidei</taxon>
        <taxon>Channidae</taxon>
        <taxon>Channa</taxon>
    </lineage>
</organism>
<feature type="domain" description="Immunoglobulin" evidence="7">
    <location>
        <begin position="128"/>
        <end position="222"/>
    </location>
</feature>
<feature type="region of interest" description="Disordered" evidence="4">
    <location>
        <begin position="227"/>
        <end position="258"/>
    </location>
</feature>
<name>A0AA88N401_CHASR</name>
<dbReference type="GO" id="GO:0005886">
    <property type="term" value="C:plasma membrane"/>
    <property type="evidence" value="ECO:0007669"/>
    <property type="project" value="TreeGrafter"/>
</dbReference>
<keyword evidence="6" id="KW-0732">Signal</keyword>
<dbReference type="PANTHER" id="PTHR11860:SF87">
    <property type="entry name" value="CMRF35-LIKE MOLECULE 8"/>
    <property type="match status" value="1"/>
</dbReference>
<evidence type="ECO:0000313" key="8">
    <source>
        <dbReference type="EMBL" id="KAK2850773.1"/>
    </source>
</evidence>
<feature type="compositionally biased region" description="Polar residues" evidence="4">
    <location>
        <begin position="248"/>
        <end position="257"/>
    </location>
</feature>
<dbReference type="InterPro" id="IPR036179">
    <property type="entry name" value="Ig-like_dom_sf"/>
</dbReference>
<dbReference type="SUPFAM" id="SSF48726">
    <property type="entry name" value="Immunoglobulin"/>
    <property type="match status" value="2"/>
</dbReference>
<evidence type="ECO:0000313" key="9">
    <source>
        <dbReference type="Proteomes" id="UP001187415"/>
    </source>
</evidence>
<keyword evidence="2 5" id="KW-0812">Transmembrane</keyword>
<dbReference type="GO" id="GO:0004888">
    <property type="term" value="F:transmembrane signaling receptor activity"/>
    <property type="evidence" value="ECO:0007669"/>
    <property type="project" value="TreeGrafter"/>
</dbReference>
<comment type="subcellular location">
    <subcellularLocation>
        <location evidence="1">Membrane</location>
    </subcellularLocation>
</comment>
<dbReference type="InterPro" id="IPR013783">
    <property type="entry name" value="Ig-like_fold"/>
</dbReference>
<feature type="chain" id="PRO_5041654936" description="Immunoglobulin domain-containing protein" evidence="6">
    <location>
        <begin position="26"/>
        <end position="422"/>
    </location>
</feature>
<evidence type="ECO:0000256" key="2">
    <source>
        <dbReference type="ARBA" id="ARBA00022692"/>
    </source>
</evidence>
<dbReference type="InterPro" id="IPR050671">
    <property type="entry name" value="CD300_family_receptors"/>
</dbReference>
<dbReference type="InterPro" id="IPR003599">
    <property type="entry name" value="Ig_sub"/>
</dbReference>
<comment type="caution">
    <text evidence="8">The sequence shown here is derived from an EMBL/GenBank/DDBJ whole genome shotgun (WGS) entry which is preliminary data.</text>
</comment>
<feature type="compositionally biased region" description="Polar residues" evidence="4">
    <location>
        <begin position="227"/>
        <end position="241"/>
    </location>
</feature>
<protein>
    <recommendedName>
        <fullName evidence="7">Immunoglobulin domain-containing protein</fullName>
    </recommendedName>
</protein>
<keyword evidence="5" id="KW-1133">Transmembrane helix</keyword>
<dbReference type="AlphaFoldDB" id="A0AA88N401"/>
<keyword evidence="3 5" id="KW-0472">Membrane</keyword>
<dbReference type="Gene3D" id="2.60.40.10">
    <property type="entry name" value="Immunoglobulins"/>
    <property type="match status" value="2"/>
</dbReference>
<evidence type="ECO:0000256" key="3">
    <source>
        <dbReference type="ARBA" id="ARBA00023136"/>
    </source>
</evidence>
<feature type="signal peptide" evidence="6">
    <location>
        <begin position="1"/>
        <end position="25"/>
    </location>
</feature>
<feature type="compositionally biased region" description="Basic and acidic residues" evidence="4">
    <location>
        <begin position="294"/>
        <end position="313"/>
    </location>
</feature>
<evidence type="ECO:0000256" key="1">
    <source>
        <dbReference type="ARBA" id="ARBA00004370"/>
    </source>
</evidence>
<feature type="domain" description="Immunoglobulin" evidence="7">
    <location>
        <begin position="25"/>
        <end position="118"/>
    </location>
</feature>
<feature type="region of interest" description="Disordered" evidence="4">
    <location>
        <begin position="291"/>
        <end position="316"/>
    </location>
</feature>
<evidence type="ECO:0000256" key="4">
    <source>
        <dbReference type="SAM" id="MobiDB-lite"/>
    </source>
</evidence>
<keyword evidence="9" id="KW-1185">Reference proteome</keyword>
<feature type="region of interest" description="Disordered" evidence="4">
    <location>
        <begin position="349"/>
        <end position="375"/>
    </location>
</feature>
<dbReference type="Proteomes" id="UP001187415">
    <property type="component" value="Unassembled WGS sequence"/>
</dbReference>
<gene>
    <name evidence="8" type="ORF">Q5P01_007049</name>
</gene>
<reference evidence="8" key="1">
    <citation type="submission" date="2023-07" db="EMBL/GenBank/DDBJ databases">
        <title>Chromosome-level Genome Assembly of Striped Snakehead (Channa striata).</title>
        <authorList>
            <person name="Liu H."/>
        </authorList>
    </citation>
    <scope>NUCLEOTIDE SEQUENCE</scope>
    <source>
        <strain evidence="8">Gz</strain>
        <tissue evidence="8">Muscle</tissue>
    </source>
</reference>
<dbReference type="SMART" id="SM00409">
    <property type="entry name" value="IG"/>
    <property type="match status" value="2"/>
</dbReference>